<dbReference type="InterPro" id="IPR005917">
    <property type="entry name" value="Pmev_kinase_bact"/>
</dbReference>
<evidence type="ECO:0000256" key="2">
    <source>
        <dbReference type="ARBA" id="ARBA00012958"/>
    </source>
</evidence>
<comment type="caution">
    <text evidence="9">The sequence shown here is derived from an EMBL/GenBank/DDBJ whole genome shotgun (WGS) entry which is preliminary data.</text>
</comment>
<accession>A0AAW9K455</accession>
<dbReference type="InterPro" id="IPR006204">
    <property type="entry name" value="GHMP_kinase_N_dom"/>
</dbReference>
<keyword evidence="4" id="KW-0547">Nucleotide-binding</keyword>
<keyword evidence="5 9" id="KW-0418">Kinase</keyword>
<dbReference type="Pfam" id="PF00288">
    <property type="entry name" value="GHMP_kinases_N"/>
    <property type="match status" value="1"/>
</dbReference>
<evidence type="ECO:0000313" key="10">
    <source>
        <dbReference type="Proteomes" id="UP001290462"/>
    </source>
</evidence>
<dbReference type="GO" id="GO:0005524">
    <property type="term" value="F:ATP binding"/>
    <property type="evidence" value="ECO:0007669"/>
    <property type="project" value="UniProtKB-KW"/>
</dbReference>
<evidence type="ECO:0000256" key="1">
    <source>
        <dbReference type="ARBA" id="ARBA00005017"/>
    </source>
</evidence>
<dbReference type="EMBL" id="JAVBVO010000003">
    <property type="protein sequence ID" value="MDZ5758969.1"/>
    <property type="molecule type" value="Genomic_DNA"/>
</dbReference>
<reference evidence="9" key="1">
    <citation type="submission" date="2023-08" db="EMBL/GenBank/DDBJ databases">
        <title>Genomic characterization of piscicolin 126 produced by Carnobacterium maltaromaticum CM22 strain isolated from salmon (Salmo salar).</title>
        <authorList>
            <person name="Gonzalez-Gragera E."/>
            <person name="Garcia-Lopez J.D."/>
            <person name="Teso-Perez C."/>
            <person name="Gimenez-Hernandez I."/>
            <person name="Peralta-Sanchez J.M."/>
            <person name="Valdivia E."/>
            <person name="Montalban-Lopez M."/>
            <person name="Martin-Platero A.M."/>
            <person name="Banos A."/>
            <person name="Martinez-Bueno M."/>
        </authorList>
    </citation>
    <scope>NUCLEOTIDE SEQUENCE</scope>
    <source>
        <strain evidence="9">CM22</strain>
    </source>
</reference>
<evidence type="ECO:0000256" key="4">
    <source>
        <dbReference type="ARBA" id="ARBA00022741"/>
    </source>
</evidence>
<feature type="domain" description="GHMP kinase C-terminal" evidence="8">
    <location>
        <begin position="259"/>
        <end position="331"/>
    </location>
</feature>
<dbReference type="SUPFAM" id="SSF54211">
    <property type="entry name" value="Ribosomal protein S5 domain 2-like"/>
    <property type="match status" value="1"/>
</dbReference>
<dbReference type="Gene3D" id="3.30.230.10">
    <property type="match status" value="1"/>
</dbReference>
<comment type="pathway">
    <text evidence="1">Isoprenoid biosynthesis; isopentenyl diphosphate biosynthesis via mevalonate pathway; isopentenyl diphosphate from (R)-mevalonate: step 2/3.</text>
</comment>
<gene>
    <name evidence="9" type="ORF">RAK27_09905</name>
</gene>
<protein>
    <recommendedName>
        <fullName evidence="2">phosphomevalonate kinase</fullName>
        <ecNumber evidence="2">2.7.4.2</ecNumber>
    </recommendedName>
</protein>
<proteinExistence type="predicted"/>
<dbReference type="RefSeq" id="WP_010051294.1">
    <property type="nucleotide sequence ID" value="NZ_BJOJ01000046.1"/>
</dbReference>
<evidence type="ECO:0000259" key="8">
    <source>
        <dbReference type="Pfam" id="PF08544"/>
    </source>
</evidence>
<dbReference type="AlphaFoldDB" id="A0AAW9K455"/>
<sequence>MIEASAPGKLYIAGEYAVVEAGHPAIIVAVDQFITVSLEQNEEYGSIRSFQYGELPILWTRQDGQLVLDKRENPFHYILAAMELTEQYAQEQGKELSFYELSVTSELDNSTGKKYGLGSSGAVTVATVKALCKYYQLDVTKKQVFKLAALAHLSVQGNGSCGDIAASVYGGWIAFTTFERQWVADKFKNETLTTLLALVWPELSIQPLTPPRDLRLVIGWTGSPASTSSLVDKVTKQREMDQASYQRFLQDSKECVEALIQAFEENDIPEIQEKIRLNRQLLLGMSKKTGVVIETPALKKLCDLAETYHGAAKSSGAGGGDCGIVLFRQKEGMLPLITAWEKEEITNLPLHVYFDKETELGG</sequence>
<dbReference type="Proteomes" id="UP001290462">
    <property type="component" value="Unassembled WGS sequence"/>
</dbReference>
<dbReference type="GO" id="GO:0004631">
    <property type="term" value="F:phosphomevalonate kinase activity"/>
    <property type="evidence" value="ECO:0007669"/>
    <property type="project" value="UniProtKB-EC"/>
</dbReference>
<dbReference type="InterPro" id="IPR036554">
    <property type="entry name" value="GHMP_kinase_C_sf"/>
</dbReference>
<dbReference type="NCBIfam" id="TIGR01220">
    <property type="entry name" value="Pmev_kin_Gr_pos"/>
    <property type="match status" value="1"/>
</dbReference>
<dbReference type="InterPro" id="IPR035102">
    <property type="entry name" value="Phosphomevalonate_kinase"/>
</dbReference>
<evidence type="ECO:0000256" key="6">
    <source>
        <dbReference type="ARBA" id="ARBA00022840"/>
    </source>
</evidence>
<keyword evidence="3 9" id="KW-0808">Transferase</keyword>
<evidence type="ECO:0000256" key="3">
    <source>
        <dbReference type="ARBA" id="ARBA00022679"/>
    </source>
</evidence>
<dbReference type="Gene3D" id="3.30.70.890">
    <property type="entry name" value="GHMP kinase, C-terminal domain"/>
    <property type="match status" value="1"/>
</dbReference>
<dbReference type="InterPro" id="IPR013750">
    <property type="entry name" value="GHMP_kinase_C_dom"/>
</dbReference>
<keyword evidence="6" id="KW-0067">ATP-binding</keyword>
<dbReference type="Pfam" id="PF08544">
    <property type="entry name" value="GHMP_kinases_C"/>
    <property type="match status" value="1"/>
</dbReference>
<dbReference type="PRINTS" id="PR00959">
    <property type="entry name" value="MEVGALKINASE"/>
</dbReference>
<dbReference type="InterPro" id="IPR020568">
    <property type="entry name" value="Ribosomal_Su5_D2-typ_SF"/>
</dbReference>
<name>A0AAW9K455_CARML</name>
<dbReference type="EC" id="2.7.4.2" evidence="2"/>
<dbReference type="InterPro" id="IPR014721">
    <property type="entry name" value="Ribsml_uS5_D2-typ_fold_subgr"/>
</dbReference>
<dbReference type="SUPFAM" id="SSF55060">
    <property type="entry name" value="GHMP Kinase, C-terminal domain"/>
    <property type="match status" value="1"/>
</dbReference>
<feature type="domain" description="GHMP kinase N-terminal" evidence="7">
    <location>
        <begin position="77"/>
        <end position="171"/>
    </location>
</feature>
<evidence type="ECO:0000313" key="9">
    <source>
        <dbReference type="EMBL" id="MDZ5758969.1"/>
    </source>
</evidence>
<dbReference type="PANTHER" id="PTHR31814">
    <property type="match status" value="1"/>
</dbReference>
<evidence type="ECO:0000256" key="5">
    <source>
        <dbReference type="ARBA" id="ARBA00022777"/>
    </source>
</evidence>
<dbReference type="PANTHER" id="PTHR31814:SF2">
    <property type="entry name" value="PHOSPHOMEVALONATE KINASE"/>
    <property type="match status" value="1"/>
</dbReference>
<evidence type="ECO:0000259" key="7">
    <source>
        <dbReference type="Pfam" id="PF00288"/>
    </source>
</evidence>
<organism evidence="9 10">
    <name type="scientific">Carnobacterium maltaromaticum</name>
    <name type="common">Carnobacterium piscicola</name>
    <dbReference type="NCBI Taxonomy" id="2751"/>
    <lineage>
        <taxon>Bacteria</taxon>
        <taxon>Bacillati</taxon>
        <taxon>Bacillota</taxon>
        <taxon>Bacilli</taxon>
        <taxon>Lactobacillales</taxon>
        <taxon>Carnobacteriaceae</taxon>
        <taxon>Carnobacterium</taxon>
    </lineage>
</organism>